<evidence type="ECO:0000313" key="4">
    <source>
        <dbReference type="EnsemblMetazoa" id="KAF7487893.1"/>
    </source>
</evidence>
<keyword evidence="2" id="KW-0349">Heme</keyword>
<keyword evidence="5" id="KW-1185">Reference proteome</keyword>
<dbReference type="EnsemblMetazoa" id="SSS_4554s_mrna">
    <property type="protein sequence ID" value="KAF7487893.1"/>
    <property type="gene ID" value="SSS_4554"/>
</dbReference>
<dbReference type="GO" id="GO:0004601">
    <property type="term" value="F:peroxidase activity"/>
    <property type="evidence" value="ECO:0007669"/>
    <property type="project" value="UniProtKB-KW"/>
</dbReference>
<keyword evidence="1" id="KW-0560">Oxidoreductase</keyword>
<reference evidence="4" key="3">
    <citation type="submission" date="2022-06" db="UniProtKB">
        <authorList>
            <consortium name="EnsemblMetazoa"/>
        </authorList>
    </citation>
    <scope>IDENTIFICATION</scope>
</reference>
<dbReference type="PANTHER" id="PTHR11475">
    <property type="entry name" value="OXIDASE/PEROXIDASE"/>
    <property type="match status" value="1"/>
</dbReference>
<feature type="binding site" description="axial binding residue" evidence="2">
    <location>
        <position position="360"/>
    </location>
    <ligand>
        <name>heme b</name>
        <dbReference type="ChEBI" id="CHEBI:60344"/>
    </ligand>
    <ligandPart>
        <name>Fe</name>
        <dbReference type="ChEBI" id="CHEBI:18248"/>
    </ligandPart>
</feature>
<dbReference type="EMBL" id="WVUK01000066">
    <property type="protein sequence ID" value="KAF7487893.1"/>
    <property type="molecule type" value="Genomic_DNA"/>
</dbReference>
<name>A0A834R0U9_SARSC</name>
<gene>
    <name evidence="3" type="ORF">SSS_4554</name>
</gene>
<dbReference type="InterPro" id="IPR010255">
    <property type="entry name" value="Haem_peroxidase_sf"/>
</dbReference>
<evidence type="ECO:0000256" key="2">
    <source>
        <dbReference type="PIRSR" id="PIRSR619791-2"/>
    </source>
</evidence>
<dbReference type="InterPro" id="IPR037120">
    <property type="entry name" value="Haem_peroxidase_sf_animal"/>
</dbReference>
<dbReference type="PANTHER" id="PTHR11475:SF58">
    <property type="entry name" value="PEROXIDASIN"/>
    <property type="match status" value="1"/>
</dbReference>
<keyword evidence="2" id="KW-0479">Metal-binding</keyword>
<organism evidence="3">
    <name type="scientific">Sarcoptes scabiei</name>
    <name type="common">Itch mite</name>
    <name type="synonym">Acarus scabiei</name>
    <dbReference type="NCBI Taxonomy" id="52283"/>
    <lineage>
        <taxon>Eukaryota</taxon>
        <taxon>Metazoa</taxon>
        <taxon>Ecdysozoa</taxon>
        <taxon>Arthropoda</taxon>
        <taxon>Chelicerata</taxon>
        <taxon>Arachnida</taxon>
        <taxon>Acari</taxon>
        <taxon>Acariformes</taxon>
        <taxon>Sarcoptiformes</taxon>
        <taxon>Astigmata</taxon>
        <taxon>Psoroptidia</taxon>
        <taxon>Sarcoptoidea</taxon>
        <taxon>Sarcoptidae</taxon>
        <taxon>Sarcoptinae</taxon>
        <taxon>Sarcoptes</taxon>
    </lineage>
</organism>
<dbReference type="Pfam" id="PF03098">
    <property type="entry name" value="An_peroxidase"/>
    <property type="match status" value="1"/>
</dbReference>
<accession>A0A834R0U9</accession>
<dbReference type="Proteomes" id="UP000070412">
    <property type="component" value="Unassembled WGS sequence"/>
</dbReference>
<dbReference type="OrthoDB" id="823504at2759"/>
<reference evidence="3" key="2">
    <citation type="submission" date="2020-01" db="EMBL/GenBank/DDBJ databases">
        <authorList>
            <person name="Korhonen P.K.K."/>
            <person name="Guangxu M.G."/>
            <person name="Wang T.W."/>
            <person name="Stroehlein A.J.S."/>
            <person name="Young N.D."/>
            <person name="Ang C.-S.A."/>
            <person name="Fernando D.W.F."/>
            <person name="Lu H.L."/>
            <person name="Taylor S.T."/>
            <person name="Ehtesham M.E.M."/>
            <person name="Najaraj S.H.N."/>
            <person name="Harsha G.H.G."/>
            <person name="Madugundu A.M."/>
            <person name="Renuse S.R."/>
            <person name="Holt D.H."/>
            <person name="Pandey A.P."/>
            <person name="Papenfuss A.P."/>
            <person name="Gasser R.B.G."/>
            <person name="Fischer K.F."/>
        </authorList>
    </citation>
    <scope>NUCLEOTIDE SEQUENCE</scope>
    <source>
        <strain evidence="3">SSS_KF_BRIS2020</strain>
    </source>
</reference>
<evidence type="ECO:0000313" key="5">
    <source>
        <dbReference type="Proteomes" id="UP000070412"/>
    </source>
</evidence>
<dbReference type="PROSITE" id="PS50292">
    <property type="entry name" value="PEROXIDASE_3"/>
    <property type="match status" value="1"/>
</dbReference>
<dbReference type="GO" id="GO:0020037">
    <property type="term" value="F:heme binding"/>
    <property type="evidence" value="ECO:0007669"/>
    <property type="project" value="InterPro"/>
</dbReference>
<evidence type="ECO:0000313" key="3">
    <source>
        <dbReference type="EMBL" id="KAF7487893.1"/>
    </source>
</evidence>
<dbReference type="PRINTS" id="PR00457">
    <property type="entry name" value="ANPEROXIDASE"/>
</dbReference>
<dbReference type="Gene3D" id="1.10.640.10">
    <property type="entry name" value="Haem peroxidase domain superfamily, animal type"/>
    <property type="match status" value="1"/>
</dbReference>
<sequence length="503" mass="58364">MLTPAQQAVMSNYTGCVGGARFEAYACEHKDYEDYYSPSGICNNRINPFWGASTEPFYRLIPAKYDDGFVKPLGWFDRINSRLPNSRKVTEELLSTEIVTNDDRHNHLLMQFGQFLDHDLTFAALSDNRNLLEEDKIDCERLCGHNVEPCYSISYTNESEKCIEFKRSAEYCGTGFTSVFHGRLIRREQTNMITSFIDGSQIYGSTDELLKFLQSSSVEIDGELNHTMFDGRQYLPINHQNLPVDCQLSPYHQTECFLAGDHRANEQLGLLVFHNLWLRYHNYLARKLRSSKFDWSGKRIFRECRKIIAAQLQIITYRDWLPIIIGSKGMKMLGEYRGYNESVNPSISNVFASAAMRFGHTLVNKDLIQKLYKRSKSIKKMQLHQTFFRTELLFRSKITDSVLLGLMMTPLKKADPRQAISTELTEKLFKFSRYKPLDLASINIQRGRDHGLASYNEWRAFCGLKKAFNFEDLRYEIKSEELRHKLENLYGDPDRIDLYVGGI</sequence>
<reference evidence="5" key="1">
    <citation type="journal article" date="2020" name="PLoS Negl. Trop. Dis.">
        <title>High-quality nuclear genome for Sarcoptes scabiei-A critical resource for a neglected parasite.</title>
        <authorList>
            <person name="Korhonen P.K."/>
            <person name="Gasser R.B."/>
            <person name="Ma G."/>
            <person name="Wang T."/>
            <person name="Stroehlein A.J."/>
            <person name="Young N.D."/>
            <person name="Ang C.S."/>
            <person name="Fernando D.D."/>
            <person name="Lu H.C."/>
            <person name="Taylor S."/>
            <person name="Reynolds S.L."/>
            <person name="Mofiz E."/>
            <person name="Najaraj S.H."/>
            <person name="Gowda H."/>
            <person name="Madugundu A."/>
            <person name="Renuse S."/>
            <person name="Holt D."/>
            <person name="Pandey A."/>
            <person name="Papenfuss A.T."/>
            <person name="Fischer K."/>
        </authorList>
    </citation>
    <scope>NUCLEOTIDE SEQUENCE [LARGE SCALE GENOMIC DNA]</scope>
</reference>
<keyword evidence="1" id="KW-0575">Peroxidase</keyword>
<dbReference type="GO" id="GO:0046872">
    <property type="term" value="F:metal ion binding"/>
    <property type="evidence" value="ECO:0007669"/>
    <property type="project" value="UniProtKB-KW"/>
</dbReference>
<dbReference type="GO" id="GO:0006979">
    <property type="term" value="P:response to oxidative stress"/>
    <property type="evidence" value="ECO:0007669"/>
    <property type="project" value="InterPro"/>
</dbReference>
<proteinExistence type="predicted"/>
<protein>
    <submittedName>
        <fullName evidence="3">Peroxidasin</fullName>
    </submittedName>
</protein>
<dbReference type="SUPFAM" id="SSF48113">
    <property type="entry name" value="Heme-dependent peroxidases"/>
    <property type="match status" value="1"/>
</dbReference>
<dbReference type="InterPro" id="IPR019791">
    <property type="entry name" value="Haem_peroxidase_animal"/>
</dbReference>
<evidence type="ECO:0000256" key="1">
    <source>
        <dbReference type="ARBA" id="ARBA00022559"/>
    </source>
</evidence>
<keyword evidence="2" id="KW-0408">Iron</keyword>
<dbReference type="AlphaFoldDB" id="A0A834R0U9"/>